<organism evidence="2">
    <name type="scientific">marine sediment metagenome</name>
    <dbReference type="NCBI Taxonomy" id="412755"/>
    <lineage>
        <taxon>unclassified sequences</taxon>
        <taxon>metagenomes</taxon>
        <taxon>ecological metagenomes</taxon>
    </lineage>
</organism>
<dbReference type="AlphaFoldDB" id="X1UG82"/>
<dbReference type="EMBL" id="BARW01023064">
    <property type="protein sequence ID" value="GAI91369.1"/>
    <property type="molecule type" value="Genomic_DNA"/>
</dbReference>
<accession>X1UG82</accession>
<evidence type="ECO:0000256" key="1">
    <source>
        <dbReference type="SAM" id="MobiDB-lite"/>
    </source>
</evidence>
<name>X1UG82_9ZZZZ</name>
<evidence type="ECO:0000313" key="2">
    <source>
        <dbReference type="EMBL" id="GAI91369.1"/>
    </source>
</evidence>
<gene>
    <name evidence="2" type="ORF">S12H4_38334</name>
</gene>
<proteinExistence type="predicted"/>
<reference evidence="2" key="1">
    <citation type="journal article" date="2014" name="Front. Microbiol.">
        <title>High frequency of phylogenetically diverse reductive dehalogenase-homologous genes in deep subseafloor sedimentary metagenomes.</title>
        <authorList>
            <person name="Kawai M."/>
            <person name="Futagami T."/>
            <person name="Toyoda A."/>
            <person name="Takaki Y."/>
            <person name="Nishi S."/>
            <person name="Hori S."/>
            <person name="Arai W."/>
            <person name="Tsubouchi T."/>
            <person name="Morono Y."/>
            <person name="Uchiyama I."/>
            <person name="Ito T."/>
            <person name="Fujiyama A."/>
            <person name="Inagaki F."/>
            <person name="Takami H."/>
        </authorList>
    </citation>
    <scope>NUCLEOTIDE SEQUENCE</scope>
    <source>
        <strain evidence="2">Expedition CK06-06</strain>
    </source>
</reference>
<comment type="caution">
    <text evidence="2">The sequence shown here is derived from an EMBL/GenBank/DDBJ whole genome shotgun (WGS) entry which is preliminary data.</text>
</comment>
<protein>
    <submittedName>
        <fullName evidence="2">Uncharacterized protein</fullName>
    </submittedName>
</protein>
<feature type="compositionally biased region" description="Basic and acidic residues" evidence="1">
    <location>
        <begin position="44"/>
        <end position="68"/>
    </location>
</feature>
<feature type="non-terminal residue" evidence="2">
    <location>
        <position position="68"/>
    </location>
</feature>
<feature type="region of interest" description="Disordered" evidence="1">
    <location>
        <begin position="1"/>
        <end position="68"/>
    </location>
</feature>
<feature type="compositionally biased region" description="Basic and acidic residues" evidence="1">
    <location>
        <begin position="1"/>
        <end position="14"/>
    </location>
</feature>
<sequence>MSKLDKLLGARKENNPGNPSPFEEAANMLGGEESPQEEAAQLKYGERKAKVEHSIEHHKAETAEERER</sequence>